<evidence type="ECO:0000313" key="2">
    <source>
        <dbReference type="EMBL" id="SEL27176.1"/>
    </source>
</evidence>
<dbReference type="InterPro" id="IPR014922">
    <property type="entry name" value="YdhG-like"/>
</dbReference>
<dbReference type="Pfam" id="PF08818">
    <property type="entry name" value="DUF1801"/>
    <property type="match status" value="1"/>
</dbReference>
<proteinExistence type="predicted"/>
<evidence type="ECO:0000259" key="1">
    <source>
        <dbReference type="Pfam" id="PF08818"/>
    </source>
</evidence>
<dbReference type="STRING" id="235985.SAMN05414137_10782"/>
<dbReference type="AlphaFoldDB" id="A0A1H7NUS5"/>
<accession>A0A1H7NUS5</accession>
<dbReference type="Gene3D" id="3.90.1150.200">
    <property type="match status" value="1"/>
</dbReference>
<keyword evidence="3" id="KW-1185">Reference proteome</keyword>
<dbReference type="eggNOG" id="ENOG502ZSSX">
    <property type="taxonomic scope" value="Bacteria"/>
</dbReference>
<dbReference type="Proteomes" id="UP000183015">
    <property type="component" value="Unassembled WGS sequence"/>
</dbReference>
<reference evidence="3" key="1">
    <citation type="submission" date="2016-10" db="EMBL/GenBank/DDBJ databases">
        <authorList>
            <person name="Varghese N."/>
        </authorList>
    </citation>
    <scope>NUCLEOTIDE SEQUENCE [LARGE SCALE GENOMIC DNA]</scope>
    <source>
        <strain evidence="3">DSM 45096 / BCRC 16803 / CGMCC 4.1857 / CIP 109030 / JCM 12277 / KCTC 19219 / NBRC 100920 / 33214</strain>
    </source>
</reference>
<feature type="domain" description="YdhG-like" evidence="1">
    <location>
        <begin position="28"/>
        <end position="117"/>
    </location>
</feature>
<gene>
    <name evidence="2" type="ORF">SAMN05414137_10782</name>
</gene>
<dbReference type="SUPFAM" id="SSF159888">
    <property type="entry name" value="YdhG-like"/>
    <property type="match status" value="1"/>
</dbReference>
<protein>
    <recommendedName>
        <fullName evidence="1">YdhG-like domain-containing protein</fullName>
    </recommendedName>
</protein>
<organism evidence="2 3">
    <name type="scientific">Streptacidiphilus jiangxiensis</name>
    <dbReference type="NCBI Taxonomy" id="235985"/>
    <lineage>
        <taxon>Bacteria</taxon>
        <taxon>Bacillati</taxon>
        <taxon>Actinomycetota</taxon>
        <taxon>Actinomycetes</taxon>
        <taxon>Kitasatosporales</taxon>
        <taxon>Streptomycetaceae</taxon>
        <taxon>Streptacidiphilus</taxon>
    </lineage>
</organism>
<evidence type="ECO:0000313" key="3">
    <source>
        <dbReference type="Proteomes" id="UP000183015"/>
    </source>
</evidence>
<name>A0A1H7NUS5_STRJI</name>
<dbReference type="EMBL" id="FOAZ01000007">
    <property type="protein sequence ID" value="SEL27176.1"/>
    <property type="molecule type" value="Genomic_DNA"/>
</dbReference>
<sequence length="120" mass="13441">MWETARMVGMDAVQEYIDAIPPEHRFLFDRVSGLILESFPGASPVLSYGMPTYRVGKRKLHVGAWQHGISLYGWGKDRDGGFTSRHPELVTGKATIRLRSKDVGVTDAELRELIRATLKA</sequence>